<evidence type="ECO:0000256" key="12">
    <source>
        <dbReference type="ARBA" id="ARBA00031464"/>
    </source>
</evidence>
<reference evidence="16" key="1">
    <citation type="submission" date="2022-07" db="EMBL/GenBank/DDBJ databases">
        <title>FELIX.</title>
        <authorList>
            <person name="Wan K.H."/>
            <person name="Park S."/>
            <person name="Lawrence Q."/>
            <person name="Eichenberger J.P."/>
            <person name="Booth B.W."/>
            <person name="Piaggio A.J."/>
            <person name="Chandler J.C."/>
            <person name="Franklin A.B."/>
            <person name="Celniker S.E."/>
        </authorList>
    </citation>
    <scope>NUCLEOTIDE SEQUENCE</scope>
    <source>
        <strain evidence="16">QA-1986 374</strain>
    </source>
</reference>
<gene>
    <name evidence="13 16" type="primary">cysC</name>
    <name evidence="16" type="ORF">NP439_10420</name>
</gene>
<evidence type="ECO:0000256" key="11">
    <source>
        <dbReference type="ARBA" id="ARBA00031393"/>
    </source>
</evidence>
<evidence type="ECO:0000256" key="13">
    <source>
        <dbReference type="HAMAP-Rule" id="MF_00065"/>
    </source>
</evidence>
<keyword evidence="6 13" id="KW-0808">Transferase</keyword>
<dbReference type="HAMAP" id="MF_00065">
    <property type="entry name" value="Adenylyl_sulf_kinase"/>
    <property type="match status" value="1"/>
</dbReference>
<comment type="pathway">
    <text evidence="3 13 14">Sulfur metabolism; hydrogen sulfide biosynthesis; sulfite from sulfate: step 2/3.</text>
</comment>
<feature type="domain" description="APS kinase" evidence="15">
    <location>
        <begin position="27"/>
        <end position="175"/>
    </location>
</feature>
<evidence type="ECO:0000256" key="9">
    <source>
        <dbReference type="ARBA" id="ARBA00022840"/>
    </source>
</evidence>
<dbReference type="EC" id="2.7.1.25" evidence="5 13"/>
<dbReference type="PANTHER" id="PTHR11055:SF1">
    <property type="entry name" value="PAPS SYNTHETASE, ISOFORM D"/>
    <property type="match status" value="1"/>
</dbReference>
<keyword evidence="8 13" id="KW-0418">Kinase</keyword>
<dbReference type="InterPro" id="IPR059117">
    <property type="entry name" value="APS_kinase_dom"/>
</dbReference>
<dbReference type="Gene3D" id="3.40.50.300">
    <property type="entry name" value="P-loop containing nucleotide triphosphate hydrolases"/>
    <property type="match status" value="1"/>
</dbReference>
<dbReference type="Proteomes" id="UP001059773">
    <property type="component" value="Chromosome"/>
</dbReference>
<evidence type="ECO:0000256" key="10">
    <source>
        <dbReference type="ARBA" id="ARBA00029724"/>
    </source>
</evidence>
<keyword evidence="9 13" id="KW-0067">ATP-binding</keyword>
<evidence type="ECO:0000256" key="8">
    <source>
        <dbReference type="ARBA" id="ARBA00022777"/>
    </source>
</evidence>
<dbReference type="CDD" id="cd02027">
    <property type="entry name" value="APSK"/>
    <property type="match status" value="1"/>
</dbReference>
<dbReference type="PANTHER" id="PTHR11055">
    <property type="entry name" value="BIFUNCTIONAL 3'-PHOSPHOADENOSINE 5'-PHOSPHOSULFATE SYNTHASE"/>
    <property type="match status" value="1"/>
</dbReference>
<evidence type="ECO:0000256" key="5">
    <source>
        <dbReference type="ARBA" id="ARBA00012121"/>
    </source>
</evidence>
<evidence type="ECO:0000256" key="2">
    <source>
        <dbReference type="ARBA" id="ARBA00002632"/>
    </source>
</evidence>
<evidence type="ECO:0000259" key="15">
    <source>
        <dbReference type="Pfam" id="PF01583"/>
    </source>
</evidence>
<organism evidence="16 17">
    <name type="scientific">Oceanobacillus jeddahense</name>
    <dbReference type="NCBI Taxonomy" id="1462527"/>
    <lineage>
        <taxon>Bacteria</taxon>
        <taxon>Bacillati</taxon>
        <taxon>Bacillota</taxon>
        <taxon>Bacilli</taxon>
        <taxon>Bacillales</taxon>
        <taxon>Bacillaceae</taxon>
        <taxon>Oceanobacillus</taxon>
    </lineage>
</organism>
<evidence type="ECO:0000313" key="16">
    <source>
        <dbReference type="EMBL" id="UUI05015.1"/>
    </source>
</evidence>
<comment type="catalytic activity">
    <reaction evidence="1 13 14">
        <text>adenosine 5'-phosphosulfate + ATP = 3'-phosphoadenylyl sulfate + ADP + H(+)</text>
        <dbReference type="Rhea" id="RHEA:24152"/>
        <dbReference type="ChEBI" id="CHEBI:15378"/>
        <dbReference type="ChEBI" id="CHEBI:30616"/>
        <dbReference type="ChEBI" id="CHEBI:58243"/>
        <dbReference type="ChEBI" id="CHEBI:58339"/>
        <dbReference type="ChEBI" id="CHEBI:456216"/>
        <dbReference type="EC" id="2.7.1.25"/>
    </reaction>
</comment>
<keyword evidence="13" id="KW-0597">Phosphoprotein</keyword>
<feature type="binding site" evidence="13">
    <location>
        <begin position="34"/>
        <end position="41"/>
    </location>
    <ligand>
        <name>ATP</name>
        <dbReference type="ChEBI" id="CHEBI:30616"/>
    </ligand>
</feature>
<keyword evidence="17" id="KW-1185">Reference proteome</keyword>
<dbReference type="NCBIfam" id="NF003013">
    <property type="entry name" value="PRK03846.1"/>
    <property type="match status" value="1"/>
</dbReference>
<accession>A0ABY5JX91</accession>
<proteinExistence type="inferred from homology"/>
<evidence type="ECO:0000256" key="1">
    <source>
        <dbReference type="ARBA" id="ARBA00001823"/>
    </source>
</evidence>
<evidence type="ECO:0000256" key="6">
    <source>
        <dbReference type="ARBA" id="ARBA00022679"/>
    </source>
</evidence>
<dbReference type="EMBL" id="CP101914">
    <property type="protein sequence ID" value="UUI05015.1"/>
    <property type="molecule type" value="Genomic_DNA"/>
</dbReference>
<dbReference type="NCBIfam" id="TIGR00455">
    <property type="entry name" value="apsK"/>
    <property type="match status" value="1"/>
</dbReference>
<dbReference type="Pfam" id="PF01583">
    <property type="entry name" value="APS_kinase"/>
    <property type="match status" value="1"/>
</dbReference>
<dbReference type="SUPFAM" id="SSF52540">
    <property type="entry name" value="P-loop containing nucleoside triphosphate hydrolases"/>
    <property type="match status" value="1"/>
</dbReference>
<evidence type="ECO:0000256" key="4">
    <source>
        <dbReference type="ARBA" id="ARBA00007008"/>
    </source>
</evidence>
<comment type="similarity">
    <text evidence="4 13 14">Belongs to the APS kinase family.</text>
</comment>
<sequence>MTDSQNIEWHYSKVTKEQRRDLNNHKSAIVWFTGLSGSGKSTISVELEKELHHLGVRTYRLDGDNIRHGLNKDLGFGPDGRKENIRRIGEVSKLMVEAGLIVLTAFISPYREDRNEVRKMMEHGEFIEVFVNASIKTCEARDPKGLYQKVRAGKMKGFTGVDAPYEAPVNPEIILNTDVESIEESVQKLMFYLKKKGYLIND</sequence>
<keyword evidence="7 13" id="KW-0547">Nucleotide-binding</keyword>
<evidence type="ECO:0000256" key="14">
    <source>
        <dbReference type="RuleBase" id="RU004347"/>
    </source>
</evidence>
<comment type="function">
    <text evidence="2 13 14">Catalyzes the synthesis of activated sulfate.</text>
</comment>
<dbReference type="GO" id="GO:0004020">
    <property type="term" value="F:adenylylsulfate kinase activity"/>
    <property type="evidence" value="ECO:0007669"/>
    <property type="project" value="UniProtKB-EC"/>
</dbReference>
<protein>
    <recommendedName>
        <fullName evidence="5 13">Adenylyl-sulfate kinase</fullName>
        <ecNumber evidence="5 13">2.7.1.25</ecNumber>
    </recommendedName>
    <alternativeName>
        <fullName evidence="11 13">APS kinase</fullName>
    </alternativeName>
    <alternativeName>
        <fullName evidence="12 13">ATP adenosine-5'-phosphosulfate 3'-phosphotransferase</fullName>
    </alternativeName>
    <alternativeName>
        <fullName evidence="10 13">Adenosine-5'-phosphosulfate kinase</fullName>
    </alternativeName>
</protein>
<evidence type="ECO:0000256" key="3">
    <source>
        <dbReference type="ARBA" id="ARBA00004806"/>
    </source>
</evidence>
<dbReference type="RefSeq" id="WP_256709920.1">
    <property type="nucleotide sequence ID" value="NZ_CP101914.1"/>
</dbReference>
<evidence type="ECO:0000313" key="17">
    <source>
        <dbReference type="Proteomes" id="UP001059773"/>
    </source>
</evidence>
<feature type="active site" description="Phosphoserine intermediate" evidence="13">
    <location>
        <position position="108"/>
    </location>
</feature>
<dbReference type="InterPro" id="IPR027417">
    <property type="entry name" value="P-loop_NTPase"/>
</dbReference>
<evidence type="ECO:0000256" key="7">
    <source>
        <dbReference type="ARBA" id="ARBA00022741"/>
    </source>
</evidence>
<dbReference type="InterPro" id="IPR002891">
    <property type="entry name" value="APS"/>
</dbReference>
<name>A0ABY5JX91_9BACI</name>